<dbReference type="Proteomes" id="UP000076079">
    <property type="component" value="Chromosome"/>
</dbReference>
<dbReference type="GO" id="GO:0030313">
    <property type="term" value="C:cell envelope"/>
    <property type="evidence" value="ECO:0007669"/>
    <property type="project" value="UniProtKB-SubCell"/>
</dbReference>
<dbReference type="OrthoDB" id="9811754at2"/>
<dbReference type="Gene3D" id="2.40.420.20">
    <property type="match status" value="1"/>
</dbReference>
<evidence type="ECO:0000256" key="1">
    <source>
        <dbReference type="ARBA" id="ARBA00004196"/>
    </source>
</evidence>
<proteinExistence type="predicted"/>
<reference evidence="3 4" key="1">
    <citation type="journal article" date="2016" name="Genome Announc.">
        <title>First Complete Genome Sequence of a Subdivision 6 Acidobacterium Strain.</title>
        <authorList>
            <person name="Huang S."/>
            <person name="Vieira S."/>
            <person name="Bunk B."/>
            <person name="Riedel T."/>
            <person name="Sproer C."/>
            <person name="Overmann J."/>
        </authorList>
    </citation>
    <scope>NUCLEOTIDE SEQUENCE [LARGE SCALE GENOMIC DNA]</scope>
    <source>
        <strain evidence="4">DSM 100886 HEG_-6_39</strain>
    </source>
</reference>
<keyword evidence="4" id="KW-1185">Reference proteome</keyword>
<dbReference type="STRING" id="1855912.LuPra_02977"/>
<accession>A0A143PNI4</accession>
<dbReference type="PANTHER" id="PTHR32347">
    <property type="entry name" value="EFFLUX SYSTEM COMPONENT YKNX-RELATED"/>
    <property type="match status" value="1"/>
</dbReference>
<comment type="subcellular location">
    <subcellularLocation>
        <location evidence="1">Cell envelope</location>
    </subcellularLocation>
</comment>
<dbReference type="RefSeq" id="WP_110171475.1">
    <property type="nucleotide sequence ID" value="NZ_CP015136.1"/>
</dbReference>
<organism evidence="3 4">
    <name type="scientific">Luteitalea pratensis</name>
    <dbReference type="NCBI Taxonomy" id="1855912"/>
    <lineage>
        <taxon>Bacteria</taxon>
        <taxon>Pseudomonadati</taxon>
        <taxon>Acidobacteriota</taxon>
        <taxon>Vicinamibacteria</taxon>
        <taxon>Vicinamibacterales</taxon>
        <taxon>Vicinamibacteraceae</taxon>
        <taxon>Luteitalea</taxon>
    </lineage>
</organism>
<dbReference type="AlphaFoldDB" id="A0A143PNI4"/>
<keyword evidence="2" id="KW-0175">Coiled coil</keyword>
<dbReference type="EMBL" id="CP015136">
    <property type="protein sequence ID" value="AMY09753.1"/>
    <property type="molecule type" value="Genomic_DNA"/>
</dbReference>
<dbReference type="InterPro" id="IPR050465">
    <property type="entry name" value="UPF0194_transport"/>
</dbReference>
<evidence type="ECO:0000313" key="3">
    <source>
        <dbReference type="EMBL" id="AMY09753.1"/>
    </source>
</evidence>
<protein>
    <submittedName>
        <fullName evidence="3">Macrolide transporter subunit MacA</fullName>
    </submittedName>
</protein>
<dbReference type="PANTHER" id="PTHR32347:SF23">
    <property type="entry name" value="BLL5650 PROTEIN"/>
    <property type="match status" value="1"/>
</dbReference>
<gene>
    <name evidence="3" type="ORF">LuPra_02977</name>
</gene>
<evidence type="ECO:0000313" key="4">
    <source>
        <dbReference type="Proteomes" id="UP000076079"/>
    </source>
</evidence>
<dbReference type="KEGG" id="abac:LuPra_02977"/>
<reference evidence="4" key="2">
    <citation type="submission" date="2016-04" db="EMBL/GenBank/DDBJ databases">
        <title>First Complete Genome Sequence of a Subdivision 6 Acidobacterium.</title>
        <authorList>
            <person name="Huang S."/>
            <person name="Vieira S."/>
            <person name="Bunk B."/>
            <person name="Riedel T."/>
            <person name="Sproeer C."/>
            <person name="Overmann J."/>
        </authorList>
    </citation>
    <scope>NUCLEOTIDE SEQUENCE [LARGE SCALE GENOMIC DNA]</scope>
    <source>
        <strain evidence="4">DSM 100886 HEG_-6_39</strain>
    </source>
</reference>
<name>A0A143PNI4_LUTPR</name>
<dbReference type="Gene3D" id="2.40.30.170">
    <property type="match status" value="1"/>
</dbReference>
<sequence>MTIRKGHRRIAVATIVLAAVAVGGWQALGGGATALDTETVEVTRGTFLDRATIRGEIKALRSQSLTAPSDAGDLRILEMAANGSSVKKGDLVIAFDATALKQRFDEKQSDLRASHAEISKADAEGRLKLEEVTTGRVTAEFDVERAKLDVKVGELQSRFDEQKARLGLSDKEQKLRETDTVLSSGREVTKATVGSLEGKLERAQAEVGRTSRGLQALVIRAPTDGVMVVLENWRAGQFGQGNRPFQVGDAAWAGAQIAELPDLASARMTAMVDEVDRSRLSVGQEATVRVDALSDSELTARIVSIGTIAKLDFSGGWPPKRGFELVLDLTRAEARLRPGMSAVARVGVGRHDNQILVPSRGLFAHGGRPIAYVVTPRGIEPRYVSVAYRNDDVTAVASGLAPGERVAVTAPPDADQLLAAIGGGTE</sequence>
<evidence type="ECO:0000256" key="2">
    <source>
        <dbReference type="ARBA" id="ARBA00023054"/>
    </source>
</evidence>